<evidence type="ECO:0000259" key="1">
    <source>
        <dbReference type="Pfam" id="PF13488"/>
    </source>
</evidence>
<accession>A0A1M5DFE7</accession>
<dbReference type="InterPro" id="IPR039567">
    <property type="entry name" value="Gly-zipper"/>
</dbReference>
<dbReference type="Pfam" id="PF13488">
    <property type="entry name" value="Gly-zipper_Omp"/>
    <property type="match status" value="1"/>
</dbReference>
<dbReference type="AlphaFoldDB" id="A0A1M5DFE7"/>
<reference evidence="2 3" key="1">
    <citation type="submission" date="2016-11" db="EMBL/GenBank/DDBJ databases">
        <authorList>
            <person name="Jaros S."/>
            <person name="Januszkiewicz K."/>
            <person name="Wedrychowicz H."/>
        </authorList>
    </citation>
    <scope>NUCLEOTIDE SEQUENCE [LARGE SCALE GENOMIC DNA]</scope>
    <source>
        <strain evidence="2 3">DSM 26991</strain>
    </source>
</reference>
<dbReference type="RefSeq" id="WP_083547681.1">
    <property type="nucleotide sequence ID" value="NZ_FQTV01000011.1"/>
</dbReference>
<dbReference type="OrthoDB" id="1082851at2"/>
<name>A0A1M5DFE7_9BACE</name>
<feature type="domain" description="Glycine zipper" evidence="1">
    <location>
        <begin position="32"/>
        <end position="72"/>
    </location>
</feature>
<dbReference type="EMBL" id="FQTV01000011">
    <property type="protein sequence ID" value="SHF65412.1"/>
    <property type="molecule type" value="Genomic_DNA"/>
</dbReference>
<evidence type="ECO:0000313" key="2">
    <source>
        <dbReference type="EMBL" id="SHF65412.1"/>
    </source>
</evidence>
<keyword evidence="3" id="KW-1185">Reference proteome</keyword>
<dbReference type="Proteomes" id="UP000184509">
    <property type="component" value="Unassembled WGS sequence"/>
</dbReference>
<dbReference type="STRING" id="1297750.SAMN05444405_111159"/>
<proteinExistence type="predicted"/>
<protein>
    <submittedName>
        <fullName evidence="2">Glycine zipper</fullName>
    </submittedName>
</protein>
<organism evidence="2 3">
    <name type="scientific">Bacteroides luti</name>
    <dbReference type="NCBI Taxonomy" id="1297750"/>
    <lineage>
        <taxon>Bacteria</taxon>
        <taxon>Pseudomonadati</taxon>
        <taxon>Bacteroidota</taxon>
        <taxon>Bacteroidia</taxon>
        <taxon>Bacteroidales</taxon>
        <taxon>Bacteroidaceae</taxon>
        <taxon>Bacteroides</taxon>
    </lineage>
</organism>
<dbReference type="PROSITE" id="PS51257">
    <property type="entry name" value="PROKAR_LIPOPROTEIN"/>
    <property type="match status" value="1"/>
</dbReference>
<sequence length="206" mass="22367">MKKLLIYSISALLLSGCGSMDQVSRSIVATQTGAALGSIAGSIIGDNIGGYRGSYLGSFVGSAAGAMIGASIVARQQEETDRKAVIVSNSSPDLVIRDIRLQDENWNRKVEPNENCRLIFEIYNEGGQTAYDVKPIIKGLKGTRNLIYSPPLIIDNIKPGEGVLYKVNLMASSGVRTQEAVFEIYLEERNGFDTPKEEFSIRTQGE</sequence>
<gene>
    <name evidence="2" type="ORF">SAMN05444405_111159</name>
</gene>
<evidence type="ECO:0000313" key="3">
    <source>
        <dbReference type="Proteomes" id="UP000184509"/>
    </source>
</evidence>